<evidence type="ECO:0000313" key="18">
    <source>
        <dbReference type="EMBL" id="CBK43611.1"/>
    </source>
</evidence>
<dbReference type="CDD" id="cd00082">
    <property type="entry name" value="HisKA"/>
    <property type="match status" value="1"/>
</dbReference>
<dbReference type="OrthoDB" id="9815750at2"/>
<keyword evidence="11 18" id="KW-0418">Kinase</keyword>
<dbReference type="InterPro" id="IPR013767">
    <property type="entry name" value="PAS_fold"/>
</dbReference>
<evidence type="ECO:0000256" key="12">
    <source>
        <dbReference type="ARBA" id="ARBA00022989"/>
    </source>
</evidence>
<dbReference type="InterPro" id="IPR000014">
    <property type="entry name" value="PAS"/>
</dbReference>
<keyword evidence="4" id="KW-1003">Cell membrane</keyword>
<dbReference type="Pfam" id="PF00512">
    <property type="entry name" value="HisKA"/>
    <property type="match status" value="1"/>
</dbReference>
<keyword evidence="10" id="KW-0547">Nucleotide-binding</keyword>
<dbReference type="HOGENOM" id="CLU_323834_0_0_0"/>
<dbReference type="AlphaFoldDB" id="D8P7X9"/>
<dbReference type="eggNOG" id="COG4191">
    <property type="taxonomic scope" value="Bacteria"/>
</dbReference>
<keyword evidence="9" id="KW-0677">Repeat</keyword>
<dbReference type="InterPro" id="IPR036097">
    <property type="entry name" value="HisK_dim/P_sf"/>
</dbReference>
<evidence type="ECO:0000256" key="10">
    <source>
        <dbReference type="ARBA" id="ARBA00022741"/>
    </source>
</evidence>
<evidence type="ECO:0000256" key="5">
    <source>
        <dbReference type="ARBA" id="ARBA00022519"/>
    </source>
</evidence>
<evidence type="ECO:0000256" key="9">
    <source>
        <dbReference type="ARBA" id="ARBA00022737"/>
    </source>
</evidence>
<feature type="domain" description="PAS" evidence="16">
    <location>
        <begin position="163"/>
        <end position="216"/>
    </location>
</feature>
<name>D8P7X9_9BACT</name>
<dbReference type="InterPro" id="IPR001610">
    <property type="entry name" value="PAC"/>
</dbReference>
<organism evidence="18 19">
    <name type="scientific">Nitrospira defluvii</name>
    <dbReference type="NCBI Taxonomy" id="330214"/>
    <lineage>
        <taxon>Bacteria</taxon>
        <taxon>Pseudomonadati</taxon>
        <taxon>Nitrospirota</taxon>
        <taxon>Nitrospiria</taxon>
        <taxon>Nitrospirales</taxon>
        <taxon>Nitrospiraceae</taxon>
        <taxon>Nitrospira</taxon>
    </lineage>
</organism>
<evidence type="ECO:0000256" key="3">
    <source>
        <dbReference type="ARBA" id="ARBA00012438"/>
    </source>
</evidence>
<keyword evidence="13 14" id="KW-0472">Membrane</keyword>
<dbReference type="PROSITE" id="PS50109">
    <property type="entry name" value="HIS_KIN"/>
    <property type="match status" value="1"/>
</dbReference>
<dbReference type="Pfam" id="PF08447">
    <property type="entry name" value="PAS_3"/>
    <property type="match status" value="1"/>
</dbReference>
<feature type="domain" description="PAC" evidence="17">
    <location>
        <begin position="618"/>
        <end position="670"/>
    </location>
</feature>
<evidence type="ECO:0000313" key="19">
    <source>
        <dbReference type="Proteomes" id="UP000001660"/>
    </source>
</evidence>
<sequence length="892" mass="98597">MQPLHQKSPLFECGLPLLLTVGIFVLDLSAPAGIDLWLLYAIPFTLIAASSLGQVRLYGMGLVALLAFIGPLVSSAGSLSPFTGLNRLLGIGIMGTVAALVARRRSSPGSPGLSSQAFTTARAERHQPEAIGASDAEARARAEAAVVGAVDGQRRAEAELHQDKLRFEGIVHSAMDAIITVDEAHKIVLFNQAAEKMFQWGAEEVLGRPLDRLLPERFRSAHDEHIREFGRSGITTRQMGALGMVMGVRANGEEFPIEAAISQIGVEGTRYYTVILRDITERIRLEQELAEREALLRAIIETEPECVKLLNLDGTIRTINAAGLAMIEATSGADVIGRDACRLVTDEFRSVYRELVGKAGRGEAGRLEFEMVGLLGTHRWLDTHVVPLRSADGTVTAVLGVTRDVTEWKKTEALLRQSEDRYRRLLAVLPDAILVNREGRIIFTNEQGVRLFGARSGEEILGKSLYDLAHPDYHELIGERIRHLLRPGNTVPEVEEKIVRLDGVSVDVAVRAARFQDEEGFGILVVLRDISMRKAAEQKLRESEERLQSLLGAMEDVIWSSSLDLSTMFYVSPSVMEIYGRPTDAFLARPSLWLEAVHPDDRVIAEQARQALSTMGEFDVEYRIVRLDGDLRWLHDRGRVIKDAEGRPLRIDGIASDITERKRLQAQLRRTERVAELGTVASGMAHEIGTPMNVILGRAEYLMERTKEEPVRKGLQTIVSQVERITRVMNQLLAFARRRPVEHRALDLRQTIEDNLEIFQERLSHSNISVETSFADACPLVHADADQMSQVLINLVMNAIHAMPGGGLLKLALTPDRGMVRLTVADTGHGMPRDVIAKVFDPFFTTKEFGKGTGLGLTVVKGIIEEHSGTIEVESEPERGTTFTICLPIDKS</sequence>
<dbReference type="GO" id="GO:0006355">
    <property type="term" value="P:regulation of DNA-templated transcription"/>
    <property type="evidence" value="ECO:0007669"/>
    <property type="project" value="InterPro"/>
</dbReference>
<dbReference type="Pfam" id="PF02518">
    <property type="entry name" value="HATPase_c"/>
    <property type="match status" value="1"/>
</dbReference>
<evidence type="ECO:0000256" key="6">
    <source>
        <dbReference type="ARBA" id="ARBA00022553"/>
    </source>
</evidence>
<feature type="domain" description="PAS" evidence="16">
    <location>
        <begin position="418"/>
        <end position="488"/>
    </location>
</feature>
<dbReference type="Gene3D" id="1.10.287.130">
    <property type="match status" value="1"/>
</dbReference>
<keyword evidence="8 14" id="KW-0812">Transmembrane</keyword>
<comment type="subcellular location">
    <subcellularLocation>
        <location evidence="2">Cell inner membrane</location>
        <topology evidence="2">Multi-pass membrane protein</topology>
    </subcellularLocation>
</comment>
<reference evidence="18 19" key="1">
    <citation type="journal article" date="2010" name="Proc. Natl. Acad. Sci. U.S.A.">
        <title>A Nitrospira metagenome illuminates the physiology and evolution of globally important nitrite-oxidizing bacteria.</title>
        <authorList>
            <person name="Lucker S."/>
            <person name="Wagner M."/>
            <person name="Maixner F."/>
            <person name="Pelletier E."/>
            <person name="Koch H."/>
            <person name="Vacherie B."/>
            <person name="Rattei T."/>
            <person name="Sinninghe Damste J."/>
            <person name="Spieck E."/>
            <person name="Le Paslier D."/>
            <person name="Daims H."/>
        </authorList>
    </citation>
    <scope>NUCLEOTIDE SEQUENCE [LARGE SCALE GENOMIC DNA]</scope>
</reference>
<dbReference type="Proteomes" id="UP000001660">
    <property type="component" value="Chromosome"/>
</dbReference>
<evidence type="ECO:0000259" key="15">
    <source>
        <dbReference type="PROSITE" id="PS50109"/>
    </source>
</evidence>
<dbReference type="SMART" id="SM00086">
    <property type="entry name" value="PAC"/>
    <property type="match status" value="4"/>
</dbReference>
<evidence type="ECO:0000259" key="17">
    <source>
        <dbReference type="PROSITE" id="PS50113"/>
    </source>
</evidence>
<feature type="domain" description="PAC" evidence="17">
    <location>
        <begin position="492"/>
        <end position="542"/>
    </location>
</feature>
<dbReference type="SUPFAM" id="SSF55874">
    <property type="entry name" value="ATPase domain of HSP90 chaperone/DNA topoisomerase II/histidine kinase"/>
    <property type="match status" value="1"/>
</dbReference>
<dbReference type="Gene3D" id="3.30.565.10">
    <property type="entry name" value="Histidine kinase-like ATPase, C-terminal domain"/>
    <property type="match status" value="1"/>
</dbReference>
<dbReference type="InterPro" id="IPR005467">
    <property type="entry name" value="His_kinase_dom"/>
</dbReference>
<feature type="transmembrane region" description="Helical" evidence="14">
    <location>
        <begin position="32"/>
        <end position="50"/>
    </location>
</feature>
<dbReference type="NCBIfam" id="TIGR00229">
    <property type="entry name" value="sensory_box"/>
    <property type="match status" value="4"/>
</dbReference>
<dbReference type="PANTHER" id="PTHR43304">
    <property type="entry name" value="PHYTOCHROME-LIKE PROTEIN CPH1"/>
    <property type="match status" value="1"/>
</dbReference>
<dbReference type="SUPFAM" id="SSF47384">
    <property type="entry name" value="Homodimeric domain of signal transducing histidine kinase"/>
    <property type="match status" value="1"/>
</dbReference>
<feature type="domain" description="PAS" evidence="16">
    <location>
        <begin position="543"/>
        <end position="602"/>
    </location>
</feature>
<dbReference type="GO" id="GO:0000155">
    <property type="term" value="F:phosphorelay sensor kinase activity"/>
    <property type="evidence" value="ECO:0007669"/>
    <property type="project" value="InterPro"/>
</dbReference>
<evidence type="ECO:0000256" key="8">
    <source>
        <dbReference type="ARBA" id="ARBA00022692"/>
    </source>
</evidence>
<dbReference type="GO" id="GO:0000166">
    <property type="term" value="F:nucleotide binding"/>
    <property type="evidence" value="ECO:0007669"/>
    <property type="project" value="UniProtKB-KW"/>
</dbReference>
<keyword evidence="6" id="KW-0597">Phosphoprotein</keyword>
<dbReference type="eggNOG" id="COG5002">
    <property type="taxonomic scope" value="Bacteria"/>
</dbReference>
<dbReference type="SUPFAM" id="SSF55785">
    <property type="entry name" value="PYP-like sensor domain (PAS domain)"/>
    <property type="match status" value="4"/>
</dbReference>
<dbReference type="PANTHER" id="PTHR43304:SF1">
    <property type="entry name" value="PAC DOMAIN-CONTAINING PROTEIN"/>
    <property type="match status" value="1"/>
</dbReference>
<evidence type="ECO:0000256" key="2">
    <source>
        <dbReference type="ARBA" id="ARBA00004429"/>
    </source>
</evidence>
<dbReference type="Pfam" id="PF08448">
    <property type="entry name" value="PAS_4"/>
    <property type="match status" value="1"/>
</dbReference>
<dbReference type="InterPro" id="IPR003661">
    <property type="entry name" value="HisK_dim/P_dom"/>
</dbReference>
<dbReference type="GO" id="GO:0005886">
    <property type="term" value="C:plasma membrane"/>
    <property type="evidence" value="ECO:0007669"/>
    <property type="project" value="UniProtKB-SubCell"/>
</dbReference>
<dbReference type="InterPro" id="IPR003594">
    <property type="entry name" value="HATPase_dom"/>
</dbReference>
<dbReference type="KEGG" id="nde:NIDE3941"/>
<feature type="domain" description="Histidine kinase" evidence="15">
    <location>
        <begin position="683"/>
        <end position="891"/>
    </location>
</feature>
<dbReference type="FunFam" id="2.10.70.100:FF:000001">
    <property type="entry name" value="Sensory transduction histidine kinase"/>
    <property type="match status" value="1"/>
</dbReference>
<feature type="transmembrane region" description="Helical" evidence="14">
    <location>
        <begin position="9"/>
        <end position="26"/>
    </location>
</feature>
<accession>D8P7X9</accession>
<dbReference type="SMART" id="SM00091">
    <property type="entry name" value="PAS"/>
    <property type="match status" value="4"/>
</dbReference>
<dbReference type="EC" id="2.7.13.3" evidence="3"/>
<feature type="transmembrane region" description="Helical" evidence="14">
    <location>
        <begin position="57"/>
        <end position="79"/>
    </location>
</feature>
<dbReference type="EMBL" id="FP929003">
    <property type="protein sequence ID" value="CBK43611.1"/>
    <property type="molecule type" value="Genomic_DNA"/>
</dbReference>
<keyword evidence="12 14" id="KW-1133">Transmembrane helix</keyword>
<dbReference type="InterPro" id="IPR052162">
    <property type="entry name" value="Sensor_kinase/Photoreceptor"/>
</dbReference>
<keyword evidence="19" id="KW-1185">Reference proteome</keyword>
<dbReference type="InterPro" id="IPR000700">
    <property type="entry name" value="PAS-assoc_C"/>
</dbReference>
<dbReference type="Gene3D" id="3.30.450.20">
    <property type="entry name" value="PAS domain"/>
    <property type="match status" value="4"/>
</dbReference>
<dbReference type="eggNOG" id="COG2202">
    <property type="taxonomic scope" value="Bacteria"/>
</dbReference>
<proteinExistence type="predicted"/>
<dbReference type="InterPro" id="IPR013655">
    <property type="entry name" value="PAS_fold_3"/>
</dbReference>
<protein>
    <recommendedName>
        <fullName evidence="3">histidine kinase</fullName>
        <ecNumber evidence="3">2.7.13.3</ecNumber>
    </recommendedName>
</protein>
<gene>
    <name evidence="18" type="ORF">NIDE3941</name>
</gene>
<comment type="catalytic activity">
    <reaction evidence="1">
        <text>ATP + protein L-histidine = ADP + protein N-phospho-L-histidine.</text>
        <dbReference type="EC" id="2.7.13.3"/>
    </reaction>
</comment>
<keyword evidence="7 18" id="KW-0808">Transferase</keyword>
<feature type="domain" description="PAC" evidence="17">
    <location>
        <begin position="365"/>
        <end position="417"/>
    </location>
</feature>
<dbReference type="STRING" id="330214.NIDE3941"/>
<dbReference type="SMART" id="SM00387">
    <property type="entry name" value="HATPase_c"/>
    <property type="match status" value="1"/>
</dbReference>
<evidence type="ECO:0000256" key="11">
    <source>
        <dbReference type="ARBA" id="ARBA00022777"/>
    </source>
</evidence>
<evidence type="ECO:0000256" key="13">
    <source>
        <dbReference type="ARBA" id="ARBA00023136"/>
    </source>
</evidence>
<keyword evidence="5" id="KW-0997">Cell inner membrane</keyword>
<dbReference type="PROSITE" id="PS50113">
    <property type="entry name" value="PAC"/>
    <property type="match status" value="3"/>
</dbReference>
<dbReference type="PROSITE" id="PS50112">
    <property type="entry name" value="PAS"/>
    <property type="match status" value="3"/>
</dbReference>
<dbReference type="CDD" id="cd00130">
    <property type="entry name" value="PAS"/>
    <property type="match status" value="4"/>
</dbReference>
<dbReference type="InterPro" id="IPR013656">
    <property type="entry name" value="PAS_4"/>
</dbReference>
<evidence type="ECO:0000256" key="7">
    <source>
        <dbReference type="ARBA" id="ARBA00022679"/>
    </source>
</evidence>
<dbReference type="InterPro" id="IPR004358">
    <property type="entry name" value="Sig_transdc_His_kin-like_C"/>
</dbReference>
<evidence type="ECO:0000259" key="16">
    <source>
        <dbReference type="PROSITE" id="PS50112"/>
    </source>
</evidence>
<dbReference type="InterPro" id="IPR035965">
    <property type="entry name" value="PAS-like_dom_sf"/>
</dbReference>
<evidence type="ECO:0000256" key="1">
    <source>
        <dbReference type="ARBA" id="ARBA00000085"/>
    </source>
</evidence>
<evidence type="ECO:0000256" key="14">
    <source>
        <dbReference type="SAM" id="Phobius"/>
    </source>
</evidence>
<dbReference type="Pfam" id="PF00989">
    <property type="entry name" value="PAS"/>
    <property type="match status" value="2"/>
</dbReference>
<dbReference type="PRINTS" id="PR00344">
    <property type="entry name" value="BCTRLSENSOR"/>
</dbReference>
<evidence type="ECO:0000256" key="4">
    <source>
        <dbReference type="ARBA" id="ARBA00022475"/>
    </source>
</evidence>
<dbReference type="SMART" id="SM00388">
    <property type="entry name" value="HisKA"/>
    <property type="match status" value="1"/>
</dbReference>
<dbReference type="eggNOG" id="COG3290">
    <property type="taxonomic scope" value="Bacteria"/>
</dbReference>
<dbReference type="InterPro" id="IPR036890">
    <property type="entry name" value="HATPase_C_sf"/>
</dbReference>